<proteinExistence type="predicted"/>
<dbReference type="SUPFAM" id="SSF89155">
    <property type="entry name" value="TorD-like"/>
    <property type="match status" value="1"/>
</dbReference>
<dbReference type="GO" id="GO:0051082">
    <property type="term" value="F:unfolded protein binding"/>
    <property type="evidence" value="ECO:0007669"/>
    <property type="project" value="InterPro"/>
</dbReference>
<dbReference type="PANTHER" id="PTHR43680:SF2">
    <property type="entry name" value="NITRATE REDUCTASE MOLYBDENUM COFACTOR ASSEMBLY CHAPERONE NARJ"/>
    <property type="match status" value="1"/>
</dbReference>
<dbReference type="InterPro" id="IPR003765">
    <property type="entry name" value="NO3_reductase_chaperone_NarJ"/>
</dbReference>
<accession>A0A2M8WRR1</accession>
<dbReference type="Proteomes" id="UP000231586">
    <property type="component" value="Unassembled WGS sequence"/>
</dbReference>
<protein>
    <submittedName>
        <fullName evidence="3">Respiratory nitrate reductase chaperone NarJ</fullName>
    </submittedName>
</protein>
<organism evidence="3 4">
    <name type="scientific">Luteimicrobium subarcticum</name>
    <dbReference type="NCBI Taxonomy" id="620910"/>
    <lineage>
        <taxon>Bacteria</taxon>
        <taxon>Bacillati</taxon>
        <taxon>Actinomycetota</taxon>
        <taxon>Actinomycetes</taxon>
        <taxon>Micrococcales</taxon>
        <taxon>Luteimicrobium</taxon>
    </lineage>
</organism>
<dbReference type="EMBL" id="PGTZ01000007">
    <property type="protein sequence ID" value="PJI93627.1"/>
    <property type="molecule type" value="Genomic_DNA"/>
</dbReference>
<dbReference type="InterPro" id="IPR036411">
    <property type="entry name" value="TorD-like_sf"/>
</dbReference>
<comment type="caution">
    <text evidence="3">The sequence shown here is derived from an EMBL/GenBank/DDBJ whole genome shotgun (WGS) entry which is preliminary data.</text>
</comment>
<dbReference type="RefSeq" id="WP_100349288.1">
    <property type="nucleotide sequence ID" value="NZ_PGTZ01000007.1"/>
</dbReference>
<dbReference type="Pfam" id="PF02613">
    <property type="entry name" value="Nitrate_red_del"/>
    <property type="match status" value="1"/>
</dbReference>
<evidence type="ECO:0000313" key="4">
    <source>
        <dbReference type="Proteomes" id="UP000231586"/>
    </source>
</evidence>
<evidence type="ECO:0000313" key="3">
    <source>
        <dbReference type="EMBL" id="PJI93627.1"/>
    </source>
</evidence>
<reference evidence="3 4" key="1">
    <citation type="submission" date="2017-11" db="EMBL/GenBank/DDBJ databases">
        <title>Genomic Encyclopedia of Archaeal and Bacterial Type Strains, Phase II (KMG-II): From Individual Species to Whole Genera.</title>
        <authorList>
            <person name="Goeker M."/>
        </authorList>
    </citation>
    <scope>NUCLEOTIDE SEQUENCE [LARGE SCALE GENOMIC DNA]</scope>
    <source>
        <strain evidence="3 4">DSM 22413</strain>
    </source>
</reference>
<dbReference type="GO" id="GO:0042128">
    <property type="term" value="P:nitrate assimilation"/>
    <property type="evidence" value="ECO:0007669"/>
    <property type="project" value="UniProtKB-KW"/>
</dbReference>
<evidence type="ECO:0000256" key="2">
    <source>
        <dbReference type="SAM" id="MobiDB-lite"/>
    </source>
</evidence>
<evidence type="ECO:0000256" key="1">
    <source>
        <dbReference type="ARBA" id="ARBA00023063"/>
    </source>
</evidence>
<keyword evidence="4" id="KW-1185">Reference proteome</keyword>
<feature type="region of interest" description="Disordered" evidence="2">
    <location>
        <begin position="220"/>
        <end position="239"/>
    </location>
</feature>
<dbReference type="NCBIfam" id="TIGR00684">
    <property type="entry name" value="narJ"/>
    <property type="match status" value="1"/>
</dbReference>
<dbReference type="Gene3D" id="1.10.3480.10">
    <property type="entry name" value="TorD-like"/>
    <property type="match status" value="1"/>
</dbReference>
<dbReference type="GO" id="GO:0051131">
    <property type="term" value="P:chaperone-mediated protein complex assembly"/>
    <property type="evidence" value="ECO:0007669"/>
    <property type="project" value="InterPro"/>
</dbReference>
<gene>
    <name evidence="3" type="ORF">CLV34_1100</name>
</gene>
<keyword evidence="1" id="KW-0534">Nitrate assimilation</keyword>
<name>A0A2M8WRR1_9MICO</name>
<dbReference type="InterPro" id="IPR020945">
    <property type="entry name" value="DMSO/NO3_reduct_chaperone"/>
</dbReference>
<sequence>MRSFVTLSRRTPRAEPLDALPVTPQQRRAAHLAASVLLGYPDDTLRTSTAAVRALLSPLPADVATRLAAFVDVVENTPADVLAAAYVRTFDLRRQCSMYLSYFAAGDTRRRGTALVRFVEAYRAAGWEVAGDELPDHLPVVLEFSARATGDDAVIAAGLLGTHRDGIEVLRSALASADRGERSPWTDVVEAVCLTLGPLDPAMHRRYTELVTAGPPTEMVGVSAHGPLEPYDPTGGGPR</sequence>
<dbReference type="AlphaFoldDB" id="A0A2M8WRR1"/>
<dbReference type="OrthoDB" id="4307003at2"/>
<dbReference type="GO" id="GO:0016530">
    <property type="term" value="F:metallochaperone activity"/>
    <property type="evidence" value="ECO:0007669"/>
    <property type="project" value="TreeGrafter"/>
</dbReference>
<dbReference type="PANTHER" id="PTHR43680">
    <property type="entry name" value="NITRATE REDUCTASE MOLYBDENUM COFACTOR ASSEMBLY CHAPERONE"/>
    <property type="match status" value="1"/>
</dbReference>